<organism evidence="1 2">
    <name type="scientific">Enterovibrio qingdaonensis</name>
    <dbReference type="NCBI Taxonomy" id="2899818"/>
    <lineage>
        <taxon>Bacteria</taxon>
        <taxon>Pseudomonadati</taxon>
        <taxon>Pseudomonadota</taxon>
        <taxon>Gammaproteobacteria</taxon>
        <taxon>Vibrionales</taxon>
        <taxon>Vibrionaceae</taxon>
        <taxon>Enterovibrio</taxon>
    </lineage>
</organism>
<comment type="caution">
    <text evidence="1">The sequence shown here is derived from an EMBL/GenBank/DDBJ whole genome shotgun (WGS) entry which is preliminary data.</text>
</comment>
<dbReference type="InterPro" id="IPR018697">
    <property type="entry name" value="DUF2199"/>
</dbReference>
<proteinExistence type="predicted"/>
<protein>
    <submittedName>
        <fullName evidence="1">DUF2199 domain-containing protein</fullName>
    </submittedName>
</protein>
<gene>
    <name evidence="1" type="ORF">LRP49_25150</name>
</gene>
<feature type="non-terminal residue" evidence="1">
    <location>
        <position position="1"/>
    </location>
</feature>
<reference evidence="1" key="1">
    <citation type="submission" date="2021-12" db="EMBL/GenBank/DDBJ databases">
        <title>Enterovibrio ZSDZ35 sp. nov. and Enterovibrio ZSDZ42 sp. nov., isolated from coastal seawater in Qingdao.</title>
        <authorList>
            <person name="Zhang P."/>
        </authorList>
    </citation>
    <scope>NUCLEOTIDE SEQUENCE</scope>
    <source>
        <strain evidence="1">ZSDZ35</strain>
    </source>
</reference>
<evidence type="ECO:0000313" key="1">
    <source>
        <dbReference type="EMBL" id="MDD1784465.1"/>
    </source>
</evidence>
<name>A0ABT5QU16_9GAMM</name>
<evidence type="ECO:0000313" key="2">
    <source>
        <dbReference type="Proteomes" id="UP001149821"/>
    </source>
</evidence>
<dbReference type="Pfam" id="PF09965">
    <property type="entry name" value="DUF2199"/>
    <property type="match status" value="1"/>
</dbReference>
<dbReference type="RefSeq" id="WP_274146413.1">
    <property type="nucleotide sequence ID" value="NZ_JAJUBB010000069.1"/>
</dbReference>
<keyword evidence="2" id="KW-1185">Reference proteome</keyword>
<dbReference type="EMBL" id="JAJUBB010000069">
    <property type="protein sequence ID" value="MDD1784465.1"/>
    <property type="molecule type" value="Genomic_DNA"/>
</dbReference>
<dbReference type="Proteomes" id="UP001149821">
    <property type="component" value="Unassembled WGS sequence"/>
</dbReference>
<sequence>MAKESMSQELIKCPCCEKMVPANDVELTYRLPDDIACMDEEERASTCKYTNDYVVCDDEYFYLRCILPLPVHDTGREYCLGVWVQISPNSFNKVWELWDDEEQANELPMRGLLANNVHLSTGAESAEVMIQLTGPTSRPVAIVKDEACSLYKEQQSGITIHRASEYSDLCR</sequence>
<accession>A0ABT5QU16</accession>